<evidence type="ECO:0000313" key="4">
    <source>
        <dbReference type="EMBL" id="MBP2706098.1"/>
    </source>
</evidence>
<dbReference type="Proteomes" id="UP000674234">
    <property type="component" value="Unassembled WGS sequence"/>
</dbReference>
<reference evidence="4" key="1">
    <citation type="submission" date="2021-02" db="EMBL/GenBank/DDBJ databases">
        <title>Draft genome sequence of Microbispora sp. RL4-1S isolated from rice leaves in Thailand.</title>
        <authorList>
            <person name="Muangham S."/>
            <person name="Duangmal K."/>
        </authorList>
    </citation>
    <scope>NUCLEOTIDE SEQUENCE</scope>
    <source>
        <strain evidence="4">RL4-1S</strain>
    </source>
</reference>
<feature type="signal peptide" evidence="3">
    <location>
        <begin position="1"/>
        <end position="26"/>
    </location>
</feature>
<proteinExistence type="predicted"/>
<keyword evidence="5" id="KW-1185">Reference proteome</keyword>
<dbReference type="PANTHER" id="PTHR32305">
    <property type="match status" value="1"/>
</dbReference>
<dbReference type="InterPro" id="IPR022385">
    <property type="entry name" value="Rhs_assc_core"/>
</dbReference>
<evidence type="ECO:0000256" key="1">
    <source>
        <dbReference type="SAM" id="Coils"/>
    </source>
</evidence>
<comment type="caution">
    <text evidence="4">The sequence shown here is derived from an EMBL/GenBank/DDBJ whole genome shotgun (WGS) entry which is preliminary data.</text>
</comment>
<dbReference type="RefSeq" id="WP_210157362.1">
    <property type="nucleotide sequence ID" value="NZ_JAFCNB010000010.1"/>
</dbReference>
<evidence type="ECO:0000256" key="2">
    <source>
        <dbReference type="SAM" id="MobiDB-lite"/>
    </source>
</evidence>
<dbReference type="Pfam" id="PF05593">
    <property type="entry name" value="RHS_repeat"/>
    <property type="match status" value="2"/>
</dbReference>
<dbReference type="InterPro" id="IPR006530">
    <property type="entry name" value="YD"/>
</dbReference>
<dbReference type="InterPro" id="IPR031325">
    <property type="entry name" value="RHS_repeat"/>
</dbReference>
<evidence type="ECO:0000256" key="3">
    <source>
        <dbReference type="SAM" id="SignalP"/>
    </source>
</evidence>
<protein>
    <submittedName>
        <fullName evidence="4">Type IV secretion protein Rhs</fullName>
    </submittedName>
</protein>
<feature type="region of interest" description="Disordered" evidence="2">
    <location>
        <begin position="1812"/>
        <end position="1844"/>
    </location>
</feature>
<feature type="region of interest" description="Disordered" evidence="2">
    <location>
        <begin position="39"/>
        <end position="68"/>
    </location>
</feature>
<dbReference type="NCBIfam" id="TIGR01643">
    <property type="entry name" value="YD_repeat_2x"/>
    <property type="match status" value="3"/>
</dbReference>
<feature type="chain" id="PRO_5037161138" evidence="3">
    <location>
        <begin position="27"/>
        <end position="2048"/>
    </location>
</feature>
<feature type="compositionally biased region" description="Basic and acidic residues" evidence="2">
    <location>
        <begin position="49"/>
        <end position="64"/>
    </location>
</feature>
<keyword evidence="3" id="KW-0732">Signal</keyword>
<feature type="region of interest" description="Disordered" evidence="2">
    <location>
        <begin position="1717"/>
        <end position="1737"/>
    </location>
</feature>
<organism evidence="4 5">
    <name type="scientific">Microbispora oryzae</name>
    <dbReference type="NCBI Taxonomy" id="2806554"/>
    <lineage>
        <taxon>Bacteria</taxon>
        <taxon>Bacillati</taxon>
        <taxon>Actinomycetota</taxon>
        <taxon>Actinomycetes</taxon>
        <taxon>Streptosporangiales</taxon>
        <taxon>Streptosporangiaceae</taxon>
        <taxon>Microbispora</taxon>
    </lineage>
</organism>
<sequence length="2048" mass="218729">MLRRTTPIAAIMSAVLAAGMLTPARAAQAPFEFKIRPVQKESSVPGTKVTRDGESPLADSERRPWKAPAKAVWPAAGTAEVDLSTAQADRAARAVPRVQAGKLPVRVGPGADGGTDRSLAAVPSRAEVDLADRSVAARAGVDGLLVTLRPDRPGPLSVQVDYSAIKNAYGADWASRLTLVRLPECALSTPDRPECREQTPLAAHNDTAETTVTVDVDAAVTATVLAATAAPAGASGSFKATSLAPSGEWAAGGNSGGFGYKYGIDVPSVPGELEPTVSLDYSSSNVDGRVASTNNQPSWVGEGWDYDPGYIERSYMGCNDDKGTGANNTAKTADLCWKSDNATLSLDGSVTALVRDDDSGVWRLADDDGSRVEHLNGTATDTANGDNDNEYWRITKTDGTQYWFGKNRLPGWASGKPETGSTYTVPVFGNHAGEPCHATAYADSSCTQGWRWRLDYVVDAQGNAMAYYYAKETNSYAKNLAKTATASYVRGGYLSRIEYGLRAGQAYAAQAPAKVVFGVSERCLSDCGTFDAAHAANWPDAPFDQNCASGATCTNIGPSFWTRKRLTSITTQVLSGTAYKDIDSWALTQQFPGTGDNTSPGLWLAKIARTGKAVGTAITLPAVTFYGTLMDNRVDADEGRPPLHKYRITRISSESGADTLVTYSGPDCTYSALPDQATNTKRCYPSFWTPDGYADPVKDWFHKYLVTQVAEDDTVAGSGSETKITSYEYLGGAAWKKDDSEFTLDKQRTYNQFRGYATVRTKVGASARTQSDTLYFRGLGGPLADSEGNTVEDDDTLAGLARETITYTGEGGSVGSATVTDPWVSAVTASRARPGLSALTAKMTQKGVQRGRTLVTTATGTAWRRTRADYSYNQDGLVVSVSDQGDVAMSGDEECKTTTYTTRDAANWLLAFPATVKTTAGTCTSPGAVTGEVRNYYDDQALNASPKPGQADITKIETLDHFNGTTPVYAATGTSHDIYGRVLSETDELGHITKTVYTPATGIATGMTVTDPKGFATTSTLDPGRGLTLTKTDANGRTTYTDYDALGRLTAVWLPGRAKTAAANTTFTYAISATVPTAITQKDLLEDGSYRTSITLYDGLLRERQTQEDAHNGGRLVEDTFYDSHGRDWKVNDTYWNSSAPSTSLLGVADNLVPSQTVTEYDGQDRETASIAKSLNVEKWRTTTVYGGNYTAVVPPGGGTASLEVTDASGRTTELRQYKDRNPVFGAAASQYNATKYGYDKAGNLISVVDPAGNTWTYGFDLRGNRVMADDPDAGVTRSTYDLAGQLLTSTDSRGVTLTYQYDELGRKKTLTQGTTKLAQWDYDALAGGKGMAASSTRYDNGNAYVTAVKGYDSAGRSTGSTVTIPAAEGALAGTYTFGTTYRPVTGAPATTSFPAAGGLAAETVSYGYTKLGQLSSLSGSALYVSGVQYSPYSDVLQTVLGDVGARVVHTLVYEDSTRRLAQVVDDREKAGPQTMDNIVYTYNPIGDITRVHDDRDDKSAVDTQCYTYDYNRRLTEGWTATNECAAAPTTATVGGPAPYWQTFTYDAVGNRTSEVQHAGTGDVRRTYTYPGPGQPQPHTLAKVDTTGPGARTDSFEYDAAGNTTRRVTTLGDQKLVWNAEGDLAASTIGGKTSTFVYDAEGTRLLRREPGKTTLYLGGEELALTTGTGKVSGTRYYEGPKATVVRTSDGQVDYLIGDRHDTDELSVNATTLAYSRRSTTPYGGERGTAPASWPGEKGFVGGTIDESTGLTHIGAREYDVAIGRFVSVDPVMDLTDPQQINGYAYSNDNPVGFSDPSGTRLLCGVYGEPACPHTGTSSSGDSKPKKKKKKDNGGTASSGSGSYQMNPSACATYECYRELTDKQYAAETKKRLDEINRLEAQLAEERAKAVRAEIELAKQREKAKKKKRHWWDNKIVRGIAAGAVVVAGIAGATACGISIVCGVAVGAAAAAARYTIWNAGTGNWNWTRFGIDTTLGALGGGVGRAAAGGKDAFKYSLQRPWMWKGESAPAHTAFNESKYAIKFMSRYQLQWRVKPTLFNGPSMMKYPN</sequence>
<name>A0A940WN58_9ACTN</name>
<dbReference type="InterPro" id="IPR050708">
    <property type="entry name" value="T6SS_VgrG/RHS"/>
</dbReference>
<dbReference type="Gene3D" id="2.180.10.10">
    <property type="entry name" value="RHS repeat-associated core"/>
    <property type="match status" value="2"/>
</dbReference>
<keyword evidence="1" id="KW-0175">Coiled coil</keyword>
<dbReference type="NCBIfam" id="TIGR03696">
    <property type="entry name" value="Rhs_assc_core"/>
    <property type="match status" value="1"/>
</dbReference>
<dbReference type="EMBL" id="JAFCNB010000010">
    <property type="protein sequence ID" value="MBP2706098.1"/>
    <property type="molecule type" value="Genomic_DNA"/>
</dbReference>
<evidence type="ECO:0000313" key="5">
    <source>
        <dbReference type="Proteomes" id="UP000674234"/>
    </source>
</evidence>
<dbReference type="PANTHER" id="PTHR32305:SF17">
    <property type="entry name" value="TRNA NUCLEASE WAPA"/>
    <property type="match status" value="1"/>
</dbReference>
<feature type="coiled-coil region" evidence="1">
    <location>
        <begin position="1865"/>
        <end position="1909"/>
    </location>
</feature>
<gene>
    <name evidence="4" type="ORF">JOL79_20015</name>
</gene>
<accession>A0A940WN58</accession>